<dbReference type="InterPro" id="IPR005531">
    <property type="entry name" value="Asp23"/>
</dbReference>
<evidence type="ECO:0000256" key="1">
    <source>
        <dbReference type="ARBA" id="ARBA00005721"/>
    </source>
</evidence>
<dbReference type="EMBL" id="AYYK01000002">
    <property type="protein sequence ID" value="KRM79680.1"/>
    <property type="molecule type" value="Genomic_DNA"/>
</dbReference>
<dbReference type="AlphaFoldDB" id="A0A0R2BKK2"/>
<keyword evidence="3" id="KW-1185">Reference proteome</keyword>
<reference evidence="2 3" key="1">
    <citation type="journal article" date="2015" name="Genome Announc.">
        <title>Expanding the biotechnology potential of lactobacilli through comparative genomics of 213 strains and associated genera.</title>
        <authorList>
            <person name="Sun Z."/>
            <person name="Harris H.M."/>
            <person name="McCann A."/>
            <person name="Guo C."/>
            <person name="Argimon S."/>
            <person name="Zhang W."/>
            <person name="Yang X."/>
            <person name="Jeffery I.B."/>
            <person name="Cooney J.C."/>
            <person name="Kagawa T.F."/>
            <person name="Liu W."/>
            <person name="Song Y."/>
            <person name="Salvetti E."/>
            <person name="Wrobel A."/>
            <person name="Rasinkangas P."/>
            <person name="Parkhill J."/>
            <person name="Rea M.C."/>
            <person name="O'Sullivan O."/>
            <person name="Ritari J."/>
            <person name="Douillard F.P."/>
            <person name="Paul Ross R."/>
            <person name="Yang R."/>
            <person name="Briner A.E."/>
            <person name="Felis G.E."/>
            <person name="de Vos W.M."/>
            <person name="Barrangou R."/>
            <person name="Klaenhammer T.R."/>
            <person name="Caufield P.W."/>
            <person name="Cui Y."/>
            <person name="Zhang H."/>
            <person name="O'Toole P.W."/>
        </authorList>
    </citation>
    <scope>NUCLEOTIDE SEQUENCE [LARGE SCALE GENOMIC DNA]</scope>
    <source>
        <strain evidence="2 3">DSM 20335</strain>
    </source>
</reference>
<comment type="caution">
    <text evidence="2">The sequence shown here is derived from an EMBL/GenBank/DDBJ whole genome shotgun (WGS) entry which is preliminary data.</text>
</comment>
<accession>A0A0R2BKK2</accession>
<proteinExistence type="inferred from homology"/>
<dbReference type="Pfam" id="PF03780">
    <property type="entry name" value="Asp23"/>
    <property type="match status" value="1"/>
</dbReference>
<evidence type="ECO:0000313" key="2">
    <source>
        <dbReference type="EMBL" id="KRM79680.1"/>
    </source>
</evidence>
<dbReference type="PANTHER" id="PTHR34297:SF1">
    <property type="entry name" value="ASP23_GLS24 FAMILY ENVELOPE STRESS RESPONSE PROTEIN"/>
    <property type="match status" value="1"/>
</dbReference>
<dbReference type="STRING" id="1423738.FC84_GL000984"/>
<dbReference type="RefSeq" id="WP_057754395.1">
    <property type="nucleotide sequence ID" value="NZ_AYYK01000002.1"/>
</dbReference>
<dbReference type="Proteomes" id="UP000051813">
    <property type="component" value="Unassembled WGS sequence"/>
</dbReference>
<evidence type="ECO:0000313" key="3">
    <source>
        <dbReference type="Proteomes" id="UP000051813"/>
    </source>
</evidence>
<dbReference type="PATRIC" id="fig|1423738.3.peg.994"/>
<dbReference type="OrthoDB" id="9793465at2"/>
<protein>
    <recommendedName>
        <fullName evidence="4">Alkaline shock protein</fullName>
    </recommendedName>
</protein>
<name>A0A0R2BKK2_9LACO</name>
<evidence type="ECO:0008006" key="4">
    <source>
        <dbReference type="Google" id="ProtNLM"/>
    </source>
</evidence>
<organism evidence="2 3">
    <name type="scientific">Lapidilactobacillus dextrinicus DSM 20335</name>
    <dbReference type="NCBI Taxonomy" id="1423738"/>
    <lineage>
        <taxon>Bacteria</taxon>
        <taxon>Bacillati</taxon>
        <taxon>Bacillota</taxon>
        <taxon>Bacilli</taxon>
        <taxon>Lactobacillales</taxon>
        <taxon>Lactobacillaceae</taxon>
        <taxon>Lapidilactobacillus</taxon>
    </lineage>
</organism>
<comment type="similarity">
    <text evidence="1">Belongs to the asp23 family.</text>
</comment>
<sequence length="150" mass="16565">MAEEQNILLTKSDNQAGAIQIAPEVLEVILGIAAKQVEGVFEMRGNLTNSINTLLGRQDHGRGVELSVDGNQINADVYVYLNYGVSVPKVALEMQQVLKEQLYYMTDLDLNEVNIHVDGIIPEKEEKIDTDAFFADAITEQKNENEAAGE</sequence>
<gene>
    <name evidence="2" type="ORF">FC84_GL000984</name>
</gene>
<dbReference type="PANTHER" id="PTHR34297">
    <property type="entry name" value="HYPOTHETICAL CYTOSOLIC PROTEIN-RELATED"/>
    <property type="match status" value="1"/>
</dbReference>